<gene>
    <name evidence="3" type="ORF">HSR6_0738</name>
    <name evidence="2" type="ORF">HTSR_0712</name>
</gene>
<evidence type="ECO:0000313" key="5">
    <source>
        <dbReference type="Proteomes" id="UP000186165"/>
    </source>
</evidence>
<proteinExistence type="predicted"/>
<dbReference type="Proteomes" id="UP000186165">
    <property type="component" value="Chromosome"/>
</dbReference>
<dbReference type="OrthoDB" id="212207at2157"/>
<evidence type="ECO:0000313" key="2">
    <source>
        <dbReference type="EMBL" id="AOW79903.1"/>
    </source>
</evidence>
<dbReference type="Pfam" id="PF20576">
    <property type="entry name" value="HEWD"/>
    <property type="match status" value="1"/>
</dbReference>
<dbReference type="EMBL" id="CP016070">
    <property type="protein sequence ID" value="AOW79903.1"/>
    <property type="molecule type" value="Genomic_DNA"/>
</dbReference>
<dbReference type="GeneID" id="62009080"/>
<dbReference type="RefSeq" id="WP_198400431.1">
    <property type="nucleotide sequence ID" value="NZ_CP016070.1"/>
</dbReference>
<reference evidence="2 4" key="1">
    <citation type="submission" date="2016-06" db="EMBL/GenBank/DDBJ databases">
        <title>Discovery of anaerobic lithoheterotrophic haloarchaeon capable of sulfur respiration by hydrogen and formate.</title>
        <authorList>
            <person name="Sorokin D.Y."/>
            <person name="Kublanov I.V."/>
            <person name="Roman P."/>
            <person name="Sinninghe Damste J.S."/>
            <person name="Golyshin P.N."/>
            <person name="Rojo D."/>
            <person name="Ciordia S."/>
            <person name="Mena Md.C."/>
            <person name="Ferrer M."/>
            <person name="Smedile F."/>
            <person name="Messina E."/>
            <person name="La Cono V."/>
            <person name="Yakimov M.M."/>
        </authorList>
    </citation>
    <scope>NUCLEOTIDE SEQUENCE [LARGE SCALE GENOMIC DNA]</scope>
    <source>
        <strain evidence="2 4">HTSR1</strain>
    </source>
</reference>
<accession>A0A1J1AAN4</accession>
<name>A0A1D8S3H7_9EURY</name>
<dbReference type="Proteomes" id="UP000185608">
    <property type="component" value="Chromosome"/>
</dbReference>
<protein>
    <recommendedName>
        <fullName evidence="1">HEWD domain-containing protein</fullName>
    </recommendedName>
</protein>
<dbReference type="AlphaFoldDB" id="A0A1D8S3H7"/>
<evidence type="ECO:0000313" key="3">
    <source>
        <dbReference type="EMBL" id="APE95196.1"/>
    </source>
</evidence>
<dbReference type="InterPro" id="IPR046782">
    <property type="entry name" value="HEWD"/>
</dbReference>
<keyword evidence="5" id="KW-1185">Reference proteome</keyword>
<reference evidence="3" key="3">
    <citation type="journal article" date="2017" name="ISME J.">
        <title>Discovery of anaerobic lithoheterotrophic haloarchaea, ubiquitous in hypersaline habitats.</title>
        <authorList>
            <person name="Sorokin D.Y."/>
            <person name="Messina E."/>
            <person name="Smedile F."/>
            <person name="Roman P."/>
            <person name="Damste J.S.S."/>
            <person name="Ciordia S."/>
            <person name="Mena M.C."/>
            <person name="Ferrer M."/>
            <person name="Golyshin P.N."/>
            <person name="Kublanov I.V."/>
            <person name="Samarov N.I."/>
            <person name="Toshchakov S.V."/>
            <person name="La Cono V."/>
            <person name="Yakimov M.M."/>
        </authorList>
    </citation>
    <scope>NUCLEOTIDE SEQUENCE</scope>
    <source>
        <strain evidence="3">HSR6</strain>
    </source>
</reference>
<sequence length="54" mass="6322">MSVTIRHPTERTCLRCGREEVWQEDEGTWRAKATGRIYCVHEWNVTGTFSPIKV</sequence>
<reference evidence="5" key="2">
    <citation type="submission" date="2016-08" db="EMBL/GenBank/DDBJ databases">
        <title>Discovery of first anaerobic lithoheterotrophic haloarchae widely represented in hypersaline habitats.</title>
        <authorList>
            <person name="Sorokin D.Y."/>
            <person name="Kublanov I.V."/>
            <person name="Roman P."/>
            <person name="Sinninghe Damste J.S."/>
            <person name="Golyshin P.N."/>
            <person name="Rojo D."/>
            <person name="Ciordia S."/>
            <person name="Mena Md.C."/>
            <person name="Ferrer M."/>
            <person name="Smedile F."/>
            <person name="Messina E."/>
            <person name="La Cono V."/>
            <person name="Yakimov M.M."/>
        </authorList>
    </citation>
    <scope>NUCLEOTIDE SEQUENCE [LARGE SCALE GENOMIC DNA]</scope>
    <source>
        <strain evidence="5">HSR6</strain>
    </source>
</reference>
<accession>A0A1D8S3H7</accession>
<dbReference type="KEGG" id="hhsr:HSR6_0738"/>
<dbReference type="KEGG" id="halh:HTSR_0712"/>
<dbReference type="EMBL" id="CP016804">
    <property type="protein sequence ID" value="APE95196.1"/>
    <property type="molecule type" value="Genomic_DNA"/>
</dbReference>
<dbReference type="STRING" id="1873524.HSR6_0738"/>
<organism evidence="2 4">
    <name type="scientific">Halodesulfurarchaeum formicicum</name>
    <dbReference type="NCBI Taxonomy" id="1873524"/>
    <lineage>
        <taxon>Archaea</taxon>
        <taxon>Methanobacteriati</taxon>
        <taxon>Methanobacteriota</taxon>
        <taxon>Stenosarchaea group</taxon>
        <taxon>Halobacteria</taxon>
        <taxon>Halobacteriales</taxon>
        <taxon>Halobacteriaceae</taxon>
        <taxon>Halodesulfurarchaeum</taxon>
    </lineage>
</organism>
<feature type="domain" description="HEWD" evidence="1">
    <location>
        <begin position="1"/>
        <end position="53"/>
    </location>
</feature>
<evidence type="ECO:0000259" key="1">
    <source>
        <dbReference type="Pfam" id="PF20576"/>
    </source>
</evidence>
<evidence type="ECO:0000313" key="4">
    <source>
        <dbReference type="Proteomes" id="UP000185608"/>
    </source>
</evidence>